<dbReference type="GO" id="GO:0005743">
    <property type="term" value="C:mitochondrial inner membrane"/>
    <property type="evidence" value="ECO:0007669"/>
    <property type="project" value="UniProtKB-SubCell"/>
</dbReference>
<evidence type="ECO:0000313" key="21">
    <source>
        <dbReference type="EMBL" id="SYW81360.1"/>
    </source>
</evidence>
<evidence type="ECO:0000256" key="11">
    <source>
        <dbReference type="ARBA" id="ARBA00022989"/>
    </source>
</evidence>
<evidence type="ECO:0000256" key="19">
    <source>
        <dbReference type="SAM" id="MobiDB-lite"/>
    </source>
</evidence>
<comment type="cofactor">
    <cofactor evidence="1">
        <name>Zn(2+)</name>
        <dbReference type="ChEBI" id="CHEBI:29105"/>
    </cofactor>
</comment>
<dbReference type="EMBL" id="ULHB01000094">
    <property type="protein sequence ID" value="SYW81360.1"/>
    <property type="molecule type" value="Genomic_DNA"/>
</dbReference>
<evidence type="ECO:0000256" key="10">
    <source>
        <dbReference type="ARBA" id="ARBA00022968"/>
    </source>
</evidence>
<gene>
    <name evidence="21" type="ORF">UBRO2_04230</name>
    <name evidence="20" type="ORF">UBRO_05473</name>
</gene>
<keyword evidence="11" id="KW-1133">Transmembrane helix</keyword>
<evidence type="ECO:0000256" key="9">
    <source>
        <dbReference type="ARBA" id="ARBA00022946"/>
    </source>
</evidence>
<keyword evidence="15" id="KW-0472">Membrane</keyword>
<dbReference type="Proteomes" id="UP000658997">
    <property type="component" value="Unassembled WGS sequence"/>
</dbReference>
<dbReference type="FunFam" id="1.10.287.2900:FF:000002">
    <property type="entry name" value="Mitochondrial intermembrane space import and assembly protein"/>
    <property type="match status" value="1"/>
</dbReference>
<keyword evidence="13" id="KW-0811">Translocation</keyword>
<evidence type="ECO:0000313" key="23">
    <source>
        <dbReference type="Proteomes" id="UP000658997"/>
    </source>
</evidence>
<reference evidence="21" key="3">
    <citation type="submission" date="2018-08" db="EMBL/GenBank/DDBJ databases">
        <authorList>
            <person name="Guldener U."/>
        </authorList>
    </citation>
    <scope>NUCLEOTIDE SEQUENCE</scope>
    <source>
        <strain evidence="21">UB2</strain>
    </source>
</reference>
<evidence type="ECO:0000256" key="17">
    <source>
        <dbReference type="ARBA" id="ARBA00023284"/>
    </source>
</evidence>
<dbReference type="PANTHER" id="PTHR21622">
    <property type="entry name" value="COILED-COIL-HELIX-COILED-COIL-HELIX DOMAIN CONTAINING 4"/>
    <property type="match status" value="1"/>
</dbReference>
<keyword evidence="8" id="KW-0653">Protein transport</keyword>
<evidence type="ECO:0000256" key="6">
    <source>
        <dbReference type="ARBA" id="ARBA00022692"/>
    </source>
</evidence>
<dbReference type="OrthoDB" id="7481291at2759"/>
<dbReference type="GO" id="GO:0045041">
    <property type="term" value="P:protein import into mitochondrial intermembrane space"/>
    <property type="evidence" value="ECO:0007669"/>
    <property type="project" value="InterPro"/>
</dbReference>
<evidence type="ECO:0000256" key="18">
    <source>
        <dbReference type="ARBA" id="ARBA00033150"/>
    </source>
</evidence>
<keyword evidence="16" id="KW-1015">Disulfide bond</keyword>
<evidence type="ECO:0000256" key="16">
    <source>
        <dbReference type="ARBA" id="ARBA00023157"/>
    </source>
</evidence>
<feature type="region of interest" description="Disordered" evidence="19">
    <location>
        <begin position="207"/>
        <end position="241"/>
    </location>
</feature>
<evidence type="ECO:0000256" key="2">
    <source>
        <dbReference type="ARBA" id="ARBA00001973"/>
    </source>
</evidence>
<accession>A0A1K0G732</accession>
<evidence type="ECO:0000256" key="1">
    <source>
        <dbReference type="ARBA" id="ARBA00001947"/>
    </source>
</evidence>
<evidence type="ECO:0000256" key="15">
    <source>
        <dbReference type="ARBA" id="ARBA00023136"/>
    </source>
</evidence>
<proteinExistence type="predicted"/>
<keyword evidence="23" id="KW-1185">Reference proteome</keyword>
<dbReference type="PROSITE" id="PS51808">
    <property type="entry name" value="CHCH"/>
    <property type="match status" value="1"/>
</dbReference>
<dbReference type="EMBL" id="LT558126">
    <property type="protein sequence ID" value="SAM83451.1"/>
    <property type="molecule type" value="Genomic_DNA"/>
</dbReference>
<feature type="compositionally biased region" description="Basic and acidic residues" evidence="19">
    <location>
        <begin position="229"/>
        <end position="241"/>
    </location>
</feature>
<evidence type="ECO:0000256" key="14">
    <source>
        <dbReference type="ARBA" id="ARBA00023128"/>
    </source>
</evidence>
<dbReference type="GO" id="GO:0015035">
    <property type="term" value="F:protein-disulfide reductase activity"/>
    <property type="evidence" value="ECO:0007669"/>
    <property type="project" value="InterPro"/>
</dbReference>
<keyword evidence="5" id="KW-0813">Transport</keyword>
<keyword evidence="10" id="KW-0735">Signal-anchor</keyword>
<evidence type="ECO:0000256" key="5">
    <source>
        <dbReference type="ARBA" id="ARBA00022448"/>
    </source>
</evidence>
<dbReference type="Gene3D" id="1.10.287.2900">
    <property type="match status" value="1"/>
</dbReference>
<keyword evidence="6" id="KW-0812">Transmembrane</keyword>
<dbReference type="Proteomes" id="UP000179920">
    <property type="component" value="Chromosome X"/>
</dbReference>
<keyword evidence="17" id="KW-0676">Redox-active center</keyword>
<comment type="cofactor">
    <cofactor evidence="2">
        <name>Cu(2+)</name>
        <dbReference type="ChEBI" id="CHEBI:29036"/>
    </cofactor>
</comment>
<evidence type="ECO:0000256" key="12">
    <source>
        <dbReference type="ARBA" id="ARBA00023002"/>
    </source>
</evidence>
<dbReference type="AlphaFoldDB" id="A0A1K0G732"/>
<dbReference type="GO" id="GO:0005758">
    <property type="term" value="C:mitochondrial intermembrane space"/>
    <property type="evidence" value="ECO:0007669"/>
    <property type="project" value="TreeGrafter"/>
</dbReference>
<keyword evidence="14" id="KW-0496">Mitochondrion</keyword>
<comment type="subcellular location">
    <subcellularLocation>
        <location evidence="3">Mitochondrion inner membrane</location>
        <topology evidence="3">Single-pass type II membrane protein</topology>
        <orientation evidence="3">Intermembrane side</orientation>
    </subcellularLocation>
</comment>
<reference evidence="22" key="2">
    <citation type="submission" date="2016-04" db="EMBL/GenBank/DDBJ databases">
        <authorList>
            <person name="Guldener U."/>
            <person name="Guldener U."/>
        </authorList>
    </citation>
    <scope>NUCLEOTIDE SEQUENCE [LARGE SCALE GENOMIC DNA]</scope>
    <source>
        <strain evidence="22">UB2112</strain>
    </source>
</reference>
<evidence type="ECO:0000256" key="8">
    <source>
        <dbReference type="ARBA" id="ARBA00022927"/>
    </source>
</evidence>
<evidence type="ECO:0000313" key="22">
    <source>
        <dbReference type="Proteomes" id="UP000179920"/>
    </source>
</evidence>
<evidence type="ECO:0000313" key="20">
    <source>
        <dbReference type="EMBL" id="SAM83451.1"/>
    </source>
</evidence>
<protein>
    <recommendedName>
        <fullName evidence="4">Mitochondrial intermembrane space import and assembly protein 40</fullName>
    </recommendedName>
    <alternativeName>
        <fullName evidence="18">Mitochondrial import inner membrane translocase TIM40</fullName>
    </alternativeName>
</protein>
<sequence>MLSGQIVARSASRSLQQASRSFLPSTRGVATKSAAGPSRQAAWSSSYSLAAAAAVGVGAAAYASLHRSSIQCEPRQKWSDRMKPKEFNGDAFLHKDAHDHHPPAAVHDEEEVEAAEETPAAIEVAVEESEEKTGQQSAYDPETGEINWDCPCLGGMAHGPCGGQFKLAFSCFIYSEAEPKGIDCVDKFKAMQDCFREHPDVYKDEIEDDEAANAQFEKEEAEANSESTPAEKRKEKEDSSA</sequence>
<dbReference type="InterPro" id="IPR039289">
    <property type="entry name" value="CHCHD4"/>
</dbReference>
<reference evidence="20" key="1">
    <citation type="submission" date="2016-04" db="EMBL/GenBank/DDBJ databases">
        <authorList>
            <person name="Evans L.H."/>
            <person name="Alamgir A."/>
            <person name="Owens N."/>
            <person name="Weber N.D."/>
            <person name="Virtaneva K."/>
            <person name="Barbian K."/>
            <person name="Babar A."/>
            <person name="Rosenke K."/>
        </authorList>
    </citation>
    <scope>NUCLEOTIDE SEQUENCE</scope>
    <source>
        <strain evidence="20">UB2112</strain>
    </source>
</reference>
<evidence type="ECO:0000256" key="3">
    <source>
        <dbReference type="ARBA" id="ARBA00004164"/>
    </source>
</evidence>
<keyword evidence="7" id="KW-0999">Mitochondrion inner membrane</keyword>
<evidence type="ECO:0000256" key="4">
    <source>
        <dbReference type="ARBA" id="ARBA00013714"/>
    </source>
</evidence>
<evidence type="ECO:0000256" key="13">
    <source>
        <dbReference type="ARBA" id="ARBA00023010"/>
    </source>
</evidence>
<evidence type="ECO:0000256" key="7">
    <source>
        <dbReference type="ARBA" id="ARBA00022792"/>
    </source>
</evidence>
<dbReference type="PANTHER" id="PTHR21622:SF0">
    <property type="entry name" value="COILED-COIL-HELIX-COILED-COIL-HELIX DOMAIN CONTAINING 4"/>
    <property type="match status" value="1"/>
</dbReference>
<organism evidence="20 22">
    <name type="scientific">Ustilago bromivora</name>
    <dbReference type="NCBI Taxonomy" id="307758"/>
    <lineage>
        <taxon>Eukaryota</taxon>
        <taxon>Fungi</taxon>
        <taxon>Dikarya</taxon>
        <taxon>Basidiomycota</taxon>
        <taxon>Ustilaginomycotina</taxon>
        <taxon>Ustilaginomycetes</taxon>
        <taxon>Ustilaginales</taxon>
        <taxon>Ustilaginaceae</taxon>
        <taxon>Ustilago</taxon>
    </lineage>
</organism>
<keyword evidence="9" id="KW-0809">Transit peptide</keyword>
<keyword evidence="12" id="KW-0560">Oxidoreductase</keyword>
<name>A0A1K0G732_9BASI</name>